<keyword evidence="2" id="KW-0812">Transmembrane</keyword>
<evidence type="ECO:0000256" key="2">
    <source>
        <dbReference type="SAM" id="Phobius"/>
    </source>
</evidence>
<keyword evidence="2" id="KW-0472">Membrane</keyword>
<feature type="compositionally biased region" description="Basic residues" evidence="1">
    <location>
        <begin position="58"/>
        <end position="67"/>
    </location>
</feature>
<proteinExistence type="predicted"/>
<evidence type="ECO:0008006" key="5">
    <source>
        <dbReference type="Google" id="ProtNLM"/>
    </source>
</evidence>
<dbReference type="RefSeq" id="WP_187816271.1">
    <property type="nucleotide sequence ID" value="NZ_JACTVJ010000012.1"/>
</dbReference>
<keyword evidence="2" id="KW-1133">Transmembrane helix</keyword>
<keyword evidence="4" id="KW-1185">Reference proteome</keyword>
<organism evidence="3 4">
    <name type="scientific">Streptomyces polyasparticus</name>
    <dbReference type="NCBI Taxonomy" id="2767826"/>
    <lineage>
        <taxon>Bacteria</taxon>
        <taxon>Bacillati</taxon>
        <taxon>Actinomycetota</taxon>
        <taxon>Actinomycetes</taxon>
        <taxon>Kitasatosporales</taxon>
        <taxon>Streptomycetaceae</taxon>
        <taxon>Streptomyces</taxon>
    </lineage>
</organism>
<dbReference type="Proteomes" id="UP000642284">
    <property type="component" value="Unassembled WGS sequence"/>
</dbReference>
<gene>
    <name evidence="3" type="ORF">H9Y04_25095</name>
</gene>
<dbReference type="EMBL" id="JACTVJ010000012">
    <property type="protein sequence ID" value="MBC9715822.1"/>
    <property type="molecule type" value="Genomic_DNA"/>
</dbReference>
<comment type="caution">
    <text evidence="3">The sequence shown here is derived from an EMBL/GenBank/DDBJ whole genome shotgun (WGS) entry which is preliminary data.</text>
</comment>
<sequence>MFTLPRRTRPVDHAEAHLVDQYTRLVSLAYLVLPASLSRHRRVLLAHGIAQRALPRTGRIRGTRHHERVPQQRGDTGGGQSVGDQLRERVLRAALDCERRPRGWPKRLPPPRTVLTWLPVVWGLRLFPRAGGAEELALGAKLAHVPAATRAAFVLRHLEGLADSKAGALLAAAGVADPRRALRASHRLDATAGASAETLLRSQEFDACSVQTRPTDLLRRRRRFGLLWAVTAVVAVLVVLATALGGDDTEPSAAALPTGAAGPDQLVRVGGDVWADTSRVDFTAWPPRGDRTRDEELLTRALATWAAPPQGTRIAKSPGTTAQAPTGAPQLLYAGEVDGQTVAVFHEGQRLVRYSERDGEAATLDFARADDSDVTTAAAVALTRGGNGTRYLLAPWIAEAERRDLLRPDTPARALEFGKDGITEPAAVPSPGGSCDAWPVLQLRSSDRIVEKHAFLVTDLGGLTPAHLSYTPLPGQGAPARQPREATSTNALTSWATTACRLDEFRDDGVRAVNVWDFAEQDLPERGGQAVWSCARATTWRGPGQVLLQFKARSAGPAPVVGRAAPTAACSRFGQHVLATAQWVAPSGARYLLAAGSRQVTSLKVSGAVDATVQGRTLARRIDSAEVRPKVRARLANGSTLKPVAGTGNIERADG</sequence>
<accession>A0ABR7SK30</accession>
<protein>
    <recommendedName>
        <fullName evidence="5">DNA-directed RNA polymerase specialized sigma24 family protein</fullName>
    </recommendedName>
</protein>
<evidence type="ECO:0000256" key="1">
    <source>
        <dbReference type="SAM" id="MobiDB-lite"/>
    </source>
</evidence>
<evidence type="ECO:0000313" key="4">
    <source>
        <dbReference type="Proteomes" id="UP000642284"/>
    </source>
</evidence>
<evidence type="ECO:0000313" key="3">
    <source>
        <dbReference type="EMBL" id="MBC9715822.1"/>
    </source>
</evidence>
<name>A0ABR7SK30_9ACTN</name>
<feature type="region of interest" description="Disordered" evidence="1">
    <location>
        <begin position="57"/>
        <end position="82"/>
    </location>
</feature>
<feature type="transmembrane region" description="Helical" evidence="2">
    <location>
        <begin position="226"/>
        <end position="246"/>
    </location>
</feature>
<reference evidence="3 4" key="1">
    <citation type="submission" date="2020-08" db="EMBL/GenBank/DDBJ databases">
        <title>Genemic of Streptomyces polyaspartic.</title>
        <authorList>
            <person name="Liu W."/>
        </authorList>
    </citation>
    <scope>NUCLEOTIDE SEQUENCE [LARGE SCALE GENOMIC DNA]</scope>
    <source>
        <strain evidence="3 4">TRM66268-LWL</strain>
    </source>
</reference>